<sequence>MISAAVGGRGRFPPTVWALALSLVLSSTLLGGCGSNQGTTSEPAATPTAQAASFGEIVGAPQRSEHRGDDELLSAGLGLPGLRALTPPELADPAAPSAAELRRRAVWANWRGIADLRPGEHGEAYGSLAAVPGIEVRVQGRLRDSGAEHHLLFQLPDDFNAERPCLVVSAASGSRGEYGAIALVGGWGLPRGCAVVTTDKGAGSHWTQGDGAIHVPHAHSGQHPEAHWGEFVLAAAEFGLQQLSAERAQRYDADTTQILAVGISNGGGAVLQAAGISESLFDAVIAIAPNVLPASGGRALYDYATEAALLMPCAMLDPRFESVPFARPQPLGEARCRLLAERGEIDGASVAERSAAALARLRQGGWTDAALDTAGFSAAFDLWRAVGVTYASSYLRADAQSMPCGYRFEFQDAEGRPAPASAPQQALWWSDSSGIPPSAGVKLIESPSAQAPADDPGFAGLACLRDLWLAEHSPVHGAVNATRAALPPTALPIYVLHGEADGLVPIAFSSQPYVEWLQSEGRRPVFERLPDAQHFDAYVGLPPWSGKHPALMPHAYALIDRAVADLAKH</sequence>
<evidence type="ECO:0000256" key="1">
    <source>
        <dbReference type="ARBA" id="ARBA00022801"/>
    </source>
</evidence>
<reference evidence="2 3" key="1">
    <citation type="submission" date="2020-09" db="EMBL/GenBank/DDBJ databases">
        <title>Pseudoxanthomonas sp. CAU 1598 isolated from sand of Yaerae Beach.</title>
        <authorList>
            <person name="Kim W."/>
        </authorList>
    </citation>
    <scope>NUCLEOTIDE SEQUENCE [LARGE SCALE GENOMIC DNA]</scope>
    <source>
        <strain evidence="2 3">CAU 1598</strain>
    </source>
</reference>
<evidence type="ECO:0000313" key="3">
    <source>
        <dbReference type="Proteomes" id="UP000613768"/>
    </source>
</evidence>
<dbReference type="SUPFAM" id="SSF53474">
    <property type="entry name" value="alpha/beta-Hydrolases"/>
    <property type="match status" value="1"/>
</dbReference>
<dbReference type="InterPro" id="IPR029058">
    <property type="entry name" value="AB_hydrolase_fold"/>
</dbReference>
<dbReference type="GO" id="GO:0005615">
    <property type="term" value="C:extracellular space"/>
    <property type="evidence" value="ECO:0007669"/>
    <property type="project" value="InterPro"/>
</dbReference>
<dbReference type="Gene3D" id="3.40.50.1820">
    <property type="entry name" value="alpha/beta hydrolase"/>
    <property type="match status" value="2"/>
</dbReference>
<proteinExistence type="predicted"/>
<name>A0AAW3ZQF7_9GAMM</name>
<dbReference type="EMBL" id="JACYTR010000024">
    <property type="protein sequence ID" value="MBD8526521.1"/>
    <property type="molecule type" value="Genomic_DNA"/>
</dbReference>
<keyword evidence="3" id="KW-1185">Reference proteome</keyword>
<accession>A0AAW3ZQF7</accession>
<dbReference type="RefSeq" id="WP_192029940.1">
    <property type="nucleotide sequence ID" value="NZ_JACYTR010000024.1"/>
</dbReference>
<keyword evidence="1" id="KW-0378">Hydrolase</keyword>
<protein>
    <submittedName>
        <fullName evidence="2">Hydrogenase</fullName>
    </submittedName>
</protein>
<dbReference type="AlphaFoldDB" id="A0AAW3ZQF7"/>
<evidence type="ECO:0000313" key="2">
    <source>
        <dbReference type="EMBL" id="MBD8526521.1"/>
    </source>
</evidence>
<dbReference type="GO" id="GO:0047989">
    <property type="term" value="F:hydroxybutyrate-dimer hydrolase activity"/>
    <property type="evidence" value="ECO:0007669"/>
    <property type="project" value="InterPro"/>
</dbReference>
<organism evidence="2 3">
    <name type="scientific">Pseudomarimonas arenosa</name>
    <dbReference type="NCBI Taxonomy" id="2774145"/>
    <lineage>
        <taxon>Bacteria</taxon>
        <taxon>Pseudomonadati</taxon>
        <taxon>Pseudomonadota</taxon>
        <taxon>Gammaproteobacteria</taxon>
        <taxon>Lysobacterales</taxon>
        <taxon>Lysobacteraceae</taxon>
        <taxon>Pseudomarimonas</taxon>
    </lineage>
</organism>
<dbReference type="Pfam" id="PF10605">
    <property type="entry name" value="3HBOH"/>
    <property type="match status" value="2"/>
</dbReference>
<dbReference type="GO" id="GO:0019605">
    <property type="term" value="P:butyrate metabolic process"/>
    <property type="evidence" value="ECO:0007669"/>
    <property type="project" value="InterPro"/>
</dbReference>
<dbReference type="Proteomes" id="UP000613768">
    <property type="component" value="Unassembled WGS sequence"/>
</dbReference>
<gene>
    <name evidence="2" type="ORF">IFO71_12305</name>
</gene>
<comment type="caution">
    <text evidence="2">The sequence shown here is derived from an EMBL/GenBank/DDBJ whole genome shotgun (WGS) entry which is preliminary data.</text>
</comment>
<dbReference type="InterPro" id="IPR016582">
    <property type="entry name" value="OHBut_olig_hydro_put"/>
</dbReference>